<dbReference type="Proteomes" id="UP000546536">
    <property type="component" value="Unassembled WGS sequence"/>
</dbReference>
<reference evidence="2 3" key="1">
    <citation type="submission" date="2020-04" db="EMBL/GenBank/DDBJ databases">
        <title>Acinetobacter Taxon 24.</title>
        <authorList>
            <person name="Nemec A."/>
            <person name="Radolfova-Krizova L."/>
            <person name="Higgins P.G."/>
            <person name="Spanelova P."/>
        </authorList>
    </citation>
    <scope>NUCLEOTIDE SEQUENCE [LARGE SCALE GENOMIC DNA]</scope>
    <source>
        <strain evidence="2 3">ANC 4279</strain>
    </source>
</reference>
<evidence type="ECO:0000313" key="2">
    <source>
        <dbReference type="EMBL" id="NNH88836.1"/>
    </source>
</evidence>
<accession>A0ABX1V7W8</accession>
<dbReference type="EMBL" id="JABERG010000023">
    <property type="protein sequence ID" value="NNH88836.1"/>
    <property type="molecule type" value="Genomic_DNA"/>
</dbReference>
<evidence type="ECO:0000256" key="1">
    <source>
        <dbReference type="SAM" id="Phobius"/>
    </source>
</evidence>
<sequence length="98" mass="10849">MSLIHCPYCQSTNVRQVDSGNTQSDYFKQIQQAISPAHMAFWGMRIAKKVGAPPIAGAAVGVVIGGVLIVVSQFYFEKYYGNATHFVCQDCQQKFAWV</sequence>
<name>A0ABX1V7W8_9GAMM</name>
<feature type="transmembrane region" description="Helical" evidence="1">
    <location>
        <begin position="55"/>
        <end position="76"/>
    </location>
</feature>
<dbReference type="RefSeq" id="WP_171545028.1">
    <property type="nucleotide sequence ID" value="NZ_JABERG010000023.1"/>
</dbReference>
<keyword evidence="3" id="KW-1185">Reference proteome</keyword>
<comment type="caution">
    <text evidence="2">The sequence shown here is derived from an EMBL/GenBank/DDBJ whole genome shotgun (WGS) entry which is preliminary data.</text>
</comment>
<gene>
    <name evidence="2" type="ORF">HLH13_14225</name>
</gene>
<keyword evidence="1" id="KW-0472">Membrane</keyword>
<keyword evidence="1" id="KW-1133">Transmembrane helix</keyword>
<organism evidence="2 3">
    <name type="scientific">Acinetobacter terrae</name>
    <dbReference type="NCBI Taxonomy" id="2731247"/>
    <lineage>
        <taxon>Bacteria</taxon>
        <taxon>Pseudomonadati</taxon>
        <taxon>Pseudomonadota</taxon>
        <taxon>Gammaproteobacteria</taxon>
        <taxon>Moraxellales</taxon>
        <taxon>Moraxellaceae</taxon>
        <taxon>Acinetobacter</taxon>
        <taxon>Acinetobacter Taxon 24</taxon>
    </lineage>
</organism>
<evidence type="ECO:0000313" key="3">
    <source>
        <dbReference type="Proteomes" id="UP000546536"/>
    </source>
</evidence>
<keyword evidence="1" id="KW-0812">Transmembrane</keyword>
<evidence type="ECO:0008006" key="4">
    <source>
        <dbReference type="Google" id="ProtNLM"/>
    </source>
</evidence>
<protein>
    <recommendedName>
        <fullName evidence="4">LITAF domain-containing protein</fullName>
    </recommendedName>
</protein>
<proteinExistence type="predicted"/>